<keyword evidence="3" id="KW-1185">Reference proteome</keyword>
<name>A0A6J1PI13_9HYME</name>
<evidence type="ECO:0000256" key="1">
    <source>
        <dbReference type="SAM" id="MobiDB-lite"/>
    </source>
</evidence>
<reference evidence="4" key="1">
    <citation type="submission" date="2025-08" db="UniProtKB">
        <authorList>
            <consortium name="RefSeq"/>
        </authorList>
    </citation>
    <scope>IDENTIFICATION</scope>
    <source>
        <tissue evidence="4">Whole body</tissue>
    </source>
</reference>
<feature type="region of interest" description="Disordered" evidence="1">
    <location>
        <begin position="1"/>
        <end position="21"/>
    </location>
</feature>
<feature type="transmembrane region" description="Helical" evidence="2">
    <location>
        <begin position="106"/>
        <end position="127"/>
    </location>
</feature>
<keyword evidence="2" id="KW-0812">Transmembrane</keyword>
<evidence type="ECO:0000256" key="2">
    <source>
        <dbReference type="SAM" id="Phobius"/>
    </source>
</evidence>
<dbReference type="RefSeq" id="XP_024868895.1">
    <property type="nucleotide sequence ID" value="XM_025013127.1"/>
</dbReference>
<sequence length="130" mass="14766">MSRIGQHGMTTHPVARERSRERTTFQVGRVARVLTAATDISHSHVVPSENTLGLFIHDERGGSVRGRRPYRLERALFITEIYKLERALGLPMGYEREHVKVSRAALYPYLVFLIGLYFISTPSSLLLTTL</sequence>
<evidence type="ECO:0000313" key="4">
    <source>
        <dbReference type="RefSeq" id="XP_024868895.1"/>
    </source>
</evidence>
<dbReference type="AlphaFoldDB" id="A0A6J1PI13"/>
<accession>A0A6J1PI13</accession>
<evidence type="ECO:0000313" key="3">
    <source>
        <dbReference type="Proteomes" id="UP000504618"/>
    </source>
</evidence>
<keyword evidence="2" id="KW-0472">Membrane</keyword>
<keyword evidence="2" id="KW-1133">Transmembrane helix</keyword>
<dbReference type="Proteomes" id="UP000504618">
    <property type="component" value="Unplaced"/>
</dbReference>
<organism evidence="3 4">
    <name type="scientific">Temnothorax curvispinosus</name>
    <dbReference type="NCBI Taxonomy" id="300111"/>
    <lineage>
        <taxon>Eukaryota</taxon>
        <taxon>Metazoa</taxon>
        <taxon>Ecdysozoa</taxon>
        <taxon>Arthropoda</taxon>
        <taxon>Hexapoda</taxon>
        <taxon>Insecta</taxon>
        <taxon>Pterygota</taxon>
        <taxon>Neoptera</taxon>
        <taxon>Endopterygota</taxon>
        <taxon>Hymenoptera</taxon>
        <taxon>Apocrita</taxon>
        <taxon>Aculeata</taxon>
        <taxon>Formicoidea</taxon>
        <taxon>Formicidae</taxon>
        <taxon>Myrmicinae</taxon>
        <taxon>Temnothorax</taxon>
    </lineage>
</organism>
<protein>
    <submittedName>
        <fullName evidence="4">Uncharacterized protein LOC112452751 isoform X2</fullName>
    </submittedName>
</protein>
<proteinExistence type="predicted"/>
<dbReference type="GeneID" id="112452751"/>
<gene>
    <name evidence="4" type="primary">LOC112452751</name>
</gene>